<evidence type="ECO:0000313" key="7">
    <source>
        <dbReference type="Proteomes" id="UP000004848"/>
    </source>
</evidence>
<dbReference type="InterPro" id="IPR001279">
    <property type="entry name" value="Metallo-B-lactamas"/>
</dbReference>
<accession>A0NYD1</accession>
<evidence type="ECO:0000256" key="1">
    <source>
        <dbReference type="ARBA" id="ARBA00001947"/>
    </source>
</evidence>
<dbReference type="eggNOG" id="COG0491">
    <property type="taxonomic scope" value="Bacteria"/>
</dbReference>
<comment type="cofactor">
    <cofactor evidence="1">
        <name>Zn(2+)</name>
        <dbReference type="ChEBI" id="CHEBI:29105"/>
    </cofactor>
</comment>
<comment type="caution">
    <text evidence="6">The sequence shown here is derived from an EMBL/GenBank/DDBJ whole genome shotgun (WGS) entry which is preliminary data.</text>
</comment>
<keyword evidence="4" id="KW-0862">Zinc</keyword>
<dbReference type="Pfam" id="PF00753">
    <property type="entry name" value="Lactamase_B"/>
    <property type="match status" value="1"/>
</dbReference>
<dbReference type="AlphaFoldDB" id="A0NYD1"/>
<evidence type="ECO:0000256" key="4">
    <source>
        <dbReference type="ARBA" id="ARBA00022833"/>
    </source>
</evidence>
<dbReference type="PANTHER" id="PTHR46233">
    <property type="entry name" value="HYDROXYACYLGLUTATHIONE HYDROLASE GLOC"/>
    <property type="match status" value="1"/>
</dbReference>
<evidence type="ECO:0000313" key="6">
    <source>
        <dbReference type="EMBL" id="EAV42127.1"/>
    </source>
</evidence>
<dbReference type="RefSeq" id="WP_006937496.1">
    <property type="nucleotide sequence ID" value="NZ_AAUW01000016.1"/>
</dbReference>
<dbReference type="GO" id="GO:0016787">
    <property type="term" value="F:hydrolase activity"/>
    <property type="evidence" value="ECO:0007669"/>
    <property type="project" value="UniProtKB-KW"/>
</dbReference>
<name>A0NYD1_ROSAI</name>
<dbReference type="Gene3D" id="3.60.15.10">
    <property type="entry name" value="Ribonuclease Z/Hydroxyacylglutathione hydrolase-like"/>
    <property type="match status" value="1"/>
</dbReference>
<dbReference type="InterPro" id="IPR051453">
    <property type="entry name" value="MBL_Glyoxalase_II"/>
</dbReference>
<organism evidence="6 7">
    <name type="scientific">Roseibium aggregatum (strain ATCC 25650 / DSM 13394 / JCM 20685 / NBRC 16684 / NCIMB 2208 / IAM 12614 / B1)</name>
    <name type="common">Stappia aggregata</name>
    <dbReference type="NCBI Taxonomy" id="384765"/>
    <lineage>
        <taxon>Bacteria</taxon>
        <taxon>Pseudomonadati</taxon>
        <taxon>Pseudomonadota</taxon>
        <taxon>Alphaproteobacteria</taxon>
        <taxon>Hyphomicrobiales</taxon>
        <taxon>Stappiaceae</taxon>
        <taxon>Roseibium</taxon>
    </lineage>
</organism>
<dbReference type="GO" id="GO:0046872">
    <property type="term" value="F:metal ion binding"/>
    <property type="evidence" value="ECO:0007669"/>
    <property type="project" value="UniProtKB-KW"/>
</dbReference>
<feature type="domain" description="Metallo-beta-lactamase" evidence="5">
    <location>
        <begin position="32"/>
        <end position="212"/>
    </location>
</feature>
<dbReference type="Proteomes" id="UP000004848">
    <property type="component" value="Unassembled WGS sequence"/>
</dbReference>
<reference evidence="6 7" key="1">
    <citation type="submission" date="2006-05" db="EMBL/GenBank/DDBJ databases">
        <authorList>
            <person name="King G."/>
            <person name="Ferriera S."/>
            <person name="Johnson J."/>
            <person name="Kravitz S."/>
            <person name="Beeson K."/>
            <person name="Sutton G."/>
            <person name="Rogers Y.-H."/>
            <person name="Friedman R."/>
            <person name="Frazier M."/>
            <person name="Venter J.C."/>
        </authorList>
    </citation>
    <scope>NUCLEOTIDE SEQUENCE [LARGE SCALE GENOMIC DNA]</scope>
    <source>
        <strain evidence="7">ATCC 25650 / DSM 13394 / JCM 20685 / NBRC 16684 / NCIMB 2208 / IAM 12614 / B1</strain>
    </source>
</reference>
<dbReference type="EMBL" id="AAUW01000016">
    <property type="protein sequence ID" value="EAV42127.1"/>
    <property type="molecule type" value="Genomic_DNA"/>
</dbReference>
<dbReference type="OrthoDB" id="7253658at2"/>
<keyword evidence="2" id="KW-0479">Metal-binding</keyword>
<dbReference type="SMART" id="SM00849">
    <property type="entry name" value="Lactamase_B"/>
    <property type="match status" value="1"/>
</dbReference>
<sequence>MAQDTTNSGGGENHEDGMPPIQVMVLAVTPFQQNCSLIWDPSTMRGTVVDPGGDVDKILAAVKKQGVKVEKIVLTHGHIDHVGGAADLAEALKVPVEGPHEADQMLIDRVADQAVQFGVEGVKPVTPDRWMVEGDQVEIAGRMFDVLHCPGHSPGHLVFFDKELRFAISGDVLFAGSIGRTDLPGGDHATLIKSIREKLLPLGDDVAFLPGHGQASTIGHERETNPFLT</sequence>
<protein>
    <submittedName>
        <fullName evidence="6">Probable hydrolase</fullName>
    </submittedName>
</protein>
<dbReference type="InterPro" id="IPR036866">
    <property type="entry name" value="RibonucZ/Hydroxyglut_hydro"/>
</dbReference>
<gene>
    <name evidence="6" type="ORF">SIAM614_20600</name>
</gene>
<dbReference type="SUPFAM" id="SSF56281">
    <property type="entry name" value="Metallo-hydrolase/oxidoreductase"/>
    <property type="match status" value="1"/>
</dbReference>
<evidence type="ECO:0000259" key="5">
    <source>
        <dbReference type="SMART" id="SM00849"/>
    </source>
</evidence>
<evidence type="ECO:0000256" key="3">
    <source>
        <dbReference type="ARBA" id="ARBA00022801"/>
    </source>
</evidence>
<dbReference type="CDD" id="cd07737">
    <property type="entry name" value="YcbL-like_MBL-fold"/>
    <property type="match status" value="1"/>
</dbReference>
<keyword evidence="3 6" id="KW-0378">Hydrolase</keyword>
<dbReference type="GeneID" id="68848341"/>
<proteinExistence type="predicted"/>
<evidence type="ECO:0000256" key="2">
    <source>
        <dbReference type="ARBA" id="ARBA00022723"/>
    </source>
</evidence>
<dbReference type="PANTHER" id="PTHR46233:SF3">
    <property type="entry name" value="HYDROXYACYLGLUTATHIONE HYDROLASE GLOC"/>
    <property type="match status" value="1"/>
</dbReference>